<dbReference type="Proteomes" id="UP000630445">
    <property type="component" value="Unassembled WGS sequence"/>
</dbReference>
<comment type="caution">
    <text evidence="6">The sequence shown here is derived from an EMBL/GenBank/DDBJ whole genome shotgun (WGS) entry which is preliminary data.</text>
</comment>
<dbReference type="InterPro" id="IPR042099">
    <property type="entry name" value="ANL_N_sf"/>
</dbReference>
<proteinExistence type="predicted"/>
<evidence type="ECO:0000256" key="3">
    <source>
        <dbReference type="SAM" id="MobiDB-lite"/>
    </source>
</evidence>
<evidence type="ECO:0000313" key="8">
    <source>
        <dbReference type="Proteomes" id="UP000662466"/>
    </source>
</evidence>
<organism evidence="6 8">
    <name type="scientific">Aspergillus hiratsukae</name>
    <dbReference type="NCBI Taxonomy" id="1194566"/>
    <lineage>
        <taxon>Eukaryota</taxon>
        <taxon>Fungi</taxon>
        <taxon>Dikarya</taxon>
        <taxon>Ascomycota</taxon>
        <taxon>Pezizomycotina</taxon>
        <taxon>Eurotiomycetes</taxon>
        <taxon>Eurotiomycetidae</taxon>
        <taxon>Eurotiales</taxon>
        <taxon>Aspergillaceae</taxon>
        <taxon>Aspergillus</taxon>
        <taxon>Aspergillus subgen. Fumigati</taxon>
    </lineage>
</organism>
<dbReference type="Gene3D" id="3.40.50.720">
    <property type="entry name" value="NAD(P)-binding Rossmann-like Domain"/>
    <property type="match status" value="1"/>
</dbReference>
<evidence type="ECO:0000256" key="1">
    <source>
        <dbReference type="ARBA" id="ARBA00022450"/>
    </source>
</evidence>
<feature type="domain" description="Carrier" evidence="4">
    <location>
        <begin position="251"/>
        <end position="332"/>
    </location>
</feature>
<protein>
    <recommendedName>
        <fullName evidence="4">Carrier domain-containing protein</fullName>
    </recommendedName>
</protein>
<dbReference type="InterPro" id="IPR036291">
    <property type="entry name" value="NAD(P)-bd_dom_sf"/>
</dbReference>
<dbReference type="Proteomes" id="UP000662466">
    <property type="component" value="Unassembled WGS sequence"/>
</dbReference>
<dbReference type="EMBL" id="JACBAF010001740">
    <property type="protein sequence ID" value="KAF7173615.1"/>
    <property type="molecule type" value="Genomic_DNA"/>
</dbReference>
<dbReference type="SUPFAM" id="SSF51735">
    <property type="entry name" value="NAD(P)-binding Rossmann-fold domains"/>
    <property type="match status" value="1"/>
</dbReference>
<feature type="compositionally biased region" description="Low complexity" evidence="3">
    <location>
        <begin position="224"/>
        <end position="240"/>
    </location>
</feature>
<dbReference type="InterPro" id="IPR036736">
    <property type="entry name" value="ACP-like_sf"/>
</dbReference>
<feature type="region of interest" description="Disordered" evidence="3">
    <location>
        <begin position="206"/>
        <end position="252"/>
    </location>
</feature>
<dbReference type="InterPro" id="IPR009081">
    <property type="entry name" value="PP-bd_ACP"/>
</dbReference>
<evidence type="ECO:0000256" key="2">
    <source>
        <dbReference type="ARBA" id="ARBA00022553"/>
    </source>
</evidence>
<dbReference type="OrthoDB" id="4444247at2759"/>
<dbReference type="PANTHER" id="PTHR44845">
    <property type="entry name" value="CARRIER DOMAIN-CONTAINING PROTEIN"/>
    <property type="match status" value="1"/>
</dbReference>
<dbReference type="AlphaFoldDB" id="A0A8H6V4I5"/>
<evidence type="ECO:0000313" key="7">
    <source>
        <dbReference type="Proteomes" id="UP000630445"/>
    </source>
</evidence>
<dbReference type="InterPro" id="IPR013120">
    <property type="entry name" value="FAR_NAD-bd"/>
</dbReference>
<keyword evidence="2" id="KW-0597">Phosphoprotein</keyword>
<name>A0A8H6V4I5_9EURO</name>
<dbReference type="Gene3D" id="1.10.1200.10">
    <property type="entry name" value="ACP-like"/>
    <property type="match status" value="1"/>
</dbReference>
<evidence type="ECO:0000313" key="5">
    <source>
        <dbReference type="EMBL" id="KAF7136993.1"/>
    </source>
</evidence>
<dbReference type="Pfam" id="PF00550">
    <property type="entry name" value="PP-binding"/>
    <property type="match status" value="1"/>
</dbReference>
<keyword evidence="7" id="KW-1185">Reference proteome</keyword>
<dbReference type="EMBL" id="JACBAD010001666">
    <property type="protein sequence ID" value="KAF7136993.1"/>
    <property type="molecule type" value="Genomic_DNA"/>
</dbReference>
<dbReference type="SUPFAM" id="SSF47336">
    <property type="entry name" value="ACP-like"/>
    <property type="match status" value="1"/>
</dbReference>
<evidence type="ECO:0000313" key="6">
    <source>
        <dbReference type="EMBL" id="KAF7173615.1"/>
    </source>
</evidence>
<dbReference type="PROSITE" id="PS50075">
    <property type="entry name" value="CARRIER"/>
    <property type="match status" value="1"/>
</dbReference>
<dbReference type="Pfam" id="PF07993">
    <property type="entry name" value="NAD_binding_4"/>
    <property type="match status" value="1"/>
</dbReference>
<evidence type="ECO:0000259" key="4">
    <source>
        <dbReference type="PROSITE" id="PS50075"/>
    </source>
</evidence>
<reference evidence="6" key="1">
    <citation type="submission" date="2020-06" db="EMBL/GenBank/DDBJ databases">
        <title>Draft genome sequences of strains closely related to Aspergillus parafelis and Aspergillus hiratsukae.</title>
        <authorList>
            <person name="Dos Santos R.A.C."/>
            <person name="Rivero-Menendez O."/>
            <person name="Steenwyk J.L."/>
            <person name="Mead M.E."/>
            <person name="Goldman G.H."/>
            <person name="Alastruey-Izquierdo A."/>
            <person name="Rokas A."/>
        </authorList>
    </citation>
    <scope>NUCLEOTIDE SEQUENCE</scope>
    <source>
        <strain evidence="5">CNM-CM5793</strain>
        <strain evidence="6">CNM-CM6106</strain>
    </source>
</reference>
<gene>
    <name evidence="5" type="ORF">CNMCM5793_006744</name>
    <name evidence="6" type="ORF">CNMCM6106_007685</name>
</gene>
<sequence length="555" mass="60606">MYTSLVNGGSVYIIPWSKHGDPIKSFNNLKKASSWRFGFSSSEPPTPQLLKQLASLNLPNLQFFNSYSPTKISISSTKMELKPVPVGMPGDLWISGAGVSLGYLNNKELTDYHFVHDPHVGPEYVAQGWTRMYRTGNITHLQDDSAMILHSYVARDSQVKIHSLHIKLGDIDSNIVQASNDTLREAAVTLRSPQCILAESVESSSCPTIHGRHHGHPARQDATQQSQQSGPEGPQGPSSSKPAKSAQEDSDELSETMIQLRQVWEEILKAKPISISITPSTSFFNIGGNSLLIVRLQSFIRSVFNVTVRLVDLLGGQHPRCPDVAKILCIGLRENPAGTPRQLAVSSDKIITHAGDLSEPSLGLSESIFWGLVAQVDSILHMGAVRSFWDNYQILRQSNVALTKKLIELAAVRRVPIHYISTAGLLSKVAAQEGVPVSIHRFVPAKTASTESMVPALQHFTTFVDSLSVLPDLNSVKGHFEMTPVSKAAGTLANALIATPAERKIPETPEFLHHEWEVRIDISEMVSFLENKGGGKGFKTVPVLGFIGRMKAAGL</sequence>
<dbReference type="PANTHER" id="PTHR44845:SF6">
    <property type="entry name" value="BETA-ALANINE-ACTIVATING ENZYME"/>
    <property type="match status" value="1"/>
</dbReference>
<accession>A0A8H6V4I5</accession>
<dbReference type="SUPFAM" id="SSF56801">
    <property type="entry name" value="Acetyl-CoA synthetase-like"/>
    <property type="match status" value="1"/>
</dbReference>
<keyword evidence="1" id="KW-0596">Phosphopantetheine</keyword>
<dbReference type="Gene3D" id="3.40.50.12780">
    <property type="entry name" value="N-terminal domain of ligase-like"/>
    <property type="match status" value="1"/>
</dbReference>